<dbReference type="AlphaFoldDB" id="A0A816GPI0"/>
<feature type="region of interest" description="Disordered" evidence="1">
    <location>
        <begin position="1"/>
        <end position="55"/>
    </location>
</feature>
<protein>
    <submittedName>
        <fullName evidence="2">Uncharacterized protein</fullName>
    </submittedName>
</protein>
<name>A0A816GPI0_ADIRI</name>
<evidence type="ECO:0000313" key="2">
    <source>
        <dbReference type="EMBL" id="CAF1677918.1"/>
    </source>
</evidence>
<proteinExistence type="predicted"/>
<evidence type="ECO:0000256" key="1">
    <source>
        <dbReference type="SAM" id="MobiDB-lite"/>
    </source>
</evidence>
<comment type="caution">
    <text evidence="2">The sequence shown here is derived from an EMBL/GenBank/DDBJ whole genome shotgun (WGS) entry which is preliminary data.</text>
</comment>
<dbReference type="EMBL" id="CAJNOR010014366">
    <property type="protein sequence ID" value="CAF1677918.1"/>
    <property type="molecule type" value="Genomic_DNA"/>
</dbReference>
<sequence>MGVEHSHNENCSDRAHGSSSESDGVEHRHSINPTTEENSPAKCEETETNTTDDIGLESKFGMLDILLSSAEVTFQIHPGDINRQRLPLTLKVPMNIKLFGYA</sequence>
<reference evidence="2" key="1">
    <citation type="submission" date="2021-02" db="EMBL/GenBank/DDBJ databases">
        <authorList>
            <person name="Nowell W R."/>
        </authorList>
    </citation>
    <scope>NUCLEOTIDE SEQUENCE</scope>
</reference>
<evidence type="ECO:0000313" key="3">
    <source>
        <dbReference type="Proteomes" id="UP000663828"/>
    </source>
</evidence>
<accession>A0A816GPI0</accession>
<keyword evidence="3" id="KW-1185">Reference proteome</keyword>
<dbReference type="Proteomes" id="UP000663828">
    <property type="component" value="Unassembled WGS sequence"/>
</dbReference>
<feature type="compositionally biased region" description="Basic and acidic residues" evidence="1">
    <location>
        <begin position="1"/>
        <end position="16"/>
    </location>
</feature>
<gene>
    <name evidence="2" type="ORF">XAT740_LOCUS59973</name>
</gene>
<organism evidence="2 3">
    <name type="scientific">Adineta ricciae</name>
    <name type="common">Rotifer</name>
    <dbReference type="NCBI Taxonomy" id="249248"/>
    <lineage>
        <taxon>Eukaryota</taxon>
        <taxon>Metazoa</taxon>
        <taxon>Spiralia</taxon>
        <taxon>Gnathifera</taxon>
        <taxon>Rotifera</taxon>
        <taxon>Eurotatoria</taxon>
        <taxon>Bdelloidea</taxon>
        <taxon>Adinetida</taxon>
        <taxon>Adinetidae</taxon>
        <taxon>Adineta</taxon>
    </lineage>
</organism>